<feature type="chain" id="PRO_5046317078" evidence="1">
    <location>
        <begin position="24"/>
        <end position="419"/>
    </location>
</feature>
<evidence type="ECO:0000313" key="4">
    <source>
        <dbReference type="Proteomes" id="UP001469365"/>
    </source>
</evidence>
<evidence type="ECO:0000256" key="1">
    <source>
        <dbReference type="SAM" id="SignalP"/>
    </source>
</evidence>
<dbReference type="CDD" id="cd14789">
    <property type="entry name" value="Tiki"/>
    <property type="match status" value="1"/>
</dbReference>
<reference evidence="3 4" key="1">
    <citation type="submission" date="2024-04" db="EMBL/GenBank/DDBJ databases">
        <title>draft genome sequnece of Paenibacillus filicis.</title>
        <authorList>
            <person name="Kim D.-U."/>
        </authorList>
    </citation>
    <scope>NUCLEOTIDE SEQUENCE [LARGE SCALE GENOMIC DNA]</scope>
    <source>
        <strain evidence="3 4">KACC14197</strain>
    </source>
</reference>
<protein>
    <submittedName>
        <fullName evidence="3">TraB/GumN family protein</fullName>
    </submittedName>
</protein>
<dbReference type="RefSeq" id="WP_341413712.1">
    <property type="nucleotide sequence ID" value="NZ_JBBPCC010000001.1"/>
</dbReference>
<keyword evidence="4" id="KW-1185">Reference proteome</keyword>
<dbReference type="SUPFAM" id="SSF55383">
    <property type="entry name" value="Copper amine oxidase, domain N"/>
    <property type="match status" value="1"/>
</dbReference>
<proteinExistence type="predicted"/>
<dbReference type="InterPro" id="IPR002816">
    <property type="entry name" value="TraB/PrgY/GumN_fam"/>
</dbReference>
<gene>
    <name evidence="3" type="ORF">WMW72_01920</name>
</gene>
<evidence type="ECO:0000259" key="2">
    <source>
        <dbReference type="Pfam" id="PF07833"/>
    </source>
</evidence>
<accession>A0ABU9DFZ5</accession>
<dbReference type="Gene3D" id="3.30.457.10">
    <property type="entry name" value="Copper amine oxidase-like, N-terminal domain"/>
    <property type="match status" value="1"/>
</dbReference>
<dbReference type="PANTHER" id="PTHR40590">
    <property type="entry name" value="CYTOPLASMIC PROTEIN-RELATED"/>
    <property type="match status" value="1"/>
</dbReference>
<dbReference type="EMBL" id="JBBPCC010000001">
    <property type="protein sequence ID" value="MEK8126658.1"/>
    <property type="molecule type" value="Genomic_DNA"/>
</dbReference>
<dbReference type="Pfam" id="PF01963">
    <property type="entry name" value="TraB_PrgY_gumN"/>
    <property type="match status" value="1"/>
</dbReference>
<dbReference type="PANTHER" id="PTHR40590:SF1">
    <property type="entry name" value="CYTOPLASMIC PROTEIN"/>
    <property type="match status" value="1"/>
</dbReference>
<keyword evidence="1" id="KW-0732">Signal</keyword>
<comment type="caution">
    <text evidence="3">The sequence shown here is derived from an EMBL/GenBank/DDBJ whole genome shotgun (WGS) entry which is preliminary data.</text>
</comment>
<organism evidence="3 4">
    <name type="scientific">Paenibacillus filicis</name>
    <dbReference type="NCBI Taxonomy" id="669464"/>
    <lineage>
        <taxon>Bacteria</taxon>
        <taxon>Bacillati</taxon>
        <taxon>Bacillota</taxon>
        <taxon>Bacilli</taxon>
        <taxon>Bacillales</taxon>
        <taxon>Paenibacillaceae</taxon>
        <taxon>Paenibacillus</taxon>
    </lineage>
</organism>
<dbReference type="Proteomes" id="UP001469365">
    <property type="component" value="Unassembled WGS sequence"/>
</dbReference>
<dbReference type="Pfam" id="PF07833">
    <property type="entry name" value="Cu_amine_oxidN1"/>
    <property type="match status" value="1"/>
</dbReference>
<feature type="signal peptide" evidence="1">
    <location>
        <begin position="1"/>
        <end position="23"/>
    </location>
</feature>
<dbReference type="InterPro" id="IPR012854">
    <property type="entry name" value="Cu_amine_oxidase-like_N"/>
</dbReference>
<name>A0ABU9DFZ5_9BACL</name>
<dbReference type="InterPro" id="IPR036582">
    <property type="entry name" value="Mao_N_sf"/>
</dbReference>
<sequence length="419" mass="46281">MKKISTLLLSLFLVTAAFSSVQAAEKPSSIRLNGEQIQFGASEPILENGVTLVPMRPILEKLDIEVNWDEATQTARGAKEGLSFSLQIGSANAMANNQGVQLEVAPKLIRNVTYVPLRFIAETVGYQVGWNPSLRQVTLTSKQQSEGGRGFLWKIENKGNTVYLLGSIHVADESMYPLRPEIENAFTAADDLSVEVDLSTIDPVDIQKQIVELGIYNDGTTLKDHISVETYTKLTAFLKTKGMPEHSFDKFKPWLVNTQLSNLNAANDGLKPGMGIDEYLIEKANKAGKPIISLESADSNYKLNNGFSDALQERLLLLNLDPNSVVPPAPDVSAEYLARIWKEGNYDALAESTQSSGWDAEYYKGLLTNRDLAMAEKIKAYLNSDKQQTHMVVVGFSHMLGDYGIVRTLEKEGFKAEKQ</sequence>
<dbReference type="InterPro" id="IPR047111">
    <property type="entry name" value="YbaP-like"/>
</dbReference>
<evidence type="ECO:0000313" key="3">
    <source>
        <dbReference type="EMBL" id="MEK8126658.1"/>
    </source>
</evidence>
<feature type="domain" description="Copper amine oxidase-like N-terminal" evidence="2">
    <location>
        <begin position="32"/>
        <end position="138"/>
    </location>
</feature>